<dbReference type="GO" id="GO:0070847">
    <property type="term" value="C:core mediator complex"/>
    <property type="evidence" value="ECO:0007669"/>
    <property type="project" value="TreeGrafter"/>
</dbReference>
<dbReference type="OrthoDB" id="10253553at2759"/>
<dbReference type="EMBL" id="JANBTX010000009">
    <property type="protein sequence ID" value="KAJ2690622.1"/>
    <property type="molecule type" value="Genomic_DNA"/>
</dbReference>
<evidence type="ECO:0000256" key="2">
    <source>
        <dbReference type="ARBA" id="ARBA00009994"/>
    </source>
</evidence>
<keyword evidence="5 7" id="KW-0804">Transcription</keyword>
<feature type="compositionally biased region" description="Polar residues" evidence="9">
    <location>
        <begin position="1"/>
        <end position="13"/>
    </location>
</feature>
<comment type="subunit">
    <text evidence="7">Component of the Mediator complex.</text>
</comment>
<keyword evidence="8" id="KW-0175">Coiled coil</keyword>
<evidence type="ECO:0000256" key="3">
    <source>
        <dbReference type="ARBA" id="ARBA00020631"/>
    </source>
</evidence>
<dbReference type="GO" id="GO:0003712">
    <property type="term" value="F:transcription coregulator activity"/>
    <property type="evidence" value="ECO:0007669"/>
    <property type="project" value="InterPro"/>
</dbReference>
<dbReference type="InterPro" id="IPR037212">
    <property type="entry name" value="Med7/Med21-like"/>
</dbReference>
<name>A0A9W8GM87_9FUNG</name>
<evidence type="ECO:0000256" key="5">
    <source>
        <dbReference type="ARBA" id="ARBA00023163"/>
    </source>
</evidence>
<dbReference type="Proteomes" id="UP001151516">
    <property type="component" value="Unassembled WGS sequence"/>
</dbReference>
<organism evidence="10 11">
    <name type="scientific">Coemansia spiralis</name>
    <dbReference type="NCBI Taxonomy" id="417178"/>
    <lineage>
        <taxon>Eukaryota</taxon>
        <taxon>Fungi</taxon>
        <taxon>Fungi incertae sedis</taxon>
        <taxon>Zoopagomycota</taxon>
        <taxon>Kickxellomycotina</taxon>
        <taxon>Kickxellomycetes</taxon>
        <taxon>Kickxellales</taxon>
        <taxon>Kickxellaceae</taxon>
        <taxon>Coemansia</taxon>
    </lineage>
</organism>
<dbReference type="AlphaFoldDB" id="A0A9W8GM87"/>
<feature type="coiled-coil region" evidence="8">
    <location>
        <begin position="168"/>
        <end position="195"/>
    </location>
</feature>
<evidence type="ECO:0000256" key="1">
    <source>
        <dbReference type="ARBA" id="ARBA00004123"/>
    </source>
</evidence>
<dbReference type="GO" id="GO:0006357">
    <property type="term" value="P:regulation of transcription by RNA polymerase II"/>
    <property type="evidence" value="ECO:0007669"/>
    <property type="project" value="InterPro"/>
</dbReference>
<dbReference type="InterPro" id="IPR044888">
    <property type="entry name" value="Mediatior_Med7_sf"/>
</dbReference>
<reference evidence="10" key="1">
    <citation type="submission" date="2022-07" db="EMBL/GenBank/DDBJ databases">
        <title>Phylogenomic reconstructions and comparative analyses of Kickxellomycotina fungi.</title>
        <authorList>
            <person name="Reynolds N.K."/>
            <person name="Stajich J.E."/>
            <person name="Barry K."/>
            <person name="Grigoriev I.V."/>
            <person name="Crous P."/>
            <person name="Smith M.E."/>
        </authorList>
    </citation>
    <scope>NUCLEOTIDE SEQUENCE</scope>
    <source>
        <strain evidence="10">CBS 109367</strain>
    </source>
</reference>
<evidence type="ECO:0000256" key="7">
    <source>
        <dbReference type="RuleBase" id="RU364060"/>
    </source>
</evidence>
<protein>
    <recommendedName>
        <fullName evidence="3 7">Mediator of RNA polymerase II transcription subunit 7</fullName>
    </recommendedName>
</protein>
<evidence type="ECO:0000313" key="11">
    <source>
        <dbReference type="Proteomes" id="UP001151516"/>
    </source>
</evidence>
<keyword evidence="11" id="KW-1185">Reference proteome</keyword>
<dbReference type="InterPro" id="IPR009244">
    <property type="entry name" value="Mediatior_Med7"/>
</dbReference>
<keyword evidence="4 7" id="KW-0805">Transcription regulation</keyword>
<feature type="region of interest" description="Disordered" evidence="9">
    <location>
        <begin position="1"/>
        <end position="20"/>
    </location>
</feature>
<keyword evidence="6 7" id="KW-0539">Nucleus</keyword>
<accession>A0A9W8GM87</accession>
<evidence type="ECO:0000313" key="10">
    <source>
        <dbReference type="EMBL" id="KAJ2690622.1"/>
    </source>
</evidence>
<comment type="similarity">
    <text evidence="2 7">Belongs to the Mediator complex subunit 7 family.</text>
</comment>
<sequence length="236" mass="26311">MPDQSQSAGQQLDASYPAPPDYYAQFTDANVARLASTDTDAALDDPELKFLVPPVPPLSGSYSGFGRLWQVQDRLPTLAEQNIPQLYSEGPIDRITELKRLNHSILFEFLDLVDVLIKDPSQFSARTERIRDILVNAHHLINEYRSHQAKETLKLMLQQQIDAKRESTRITLEKCKELQAEVERLRQEAAAVDIHTSAPEAGGHTQEQEETTGYADPSAISAAGLQAILEEVLAIH</sequence>
<evidence type="ECO:0000256" key="8">
    <source>
        <dbReference type="SAM" id="Coils"/>
    </source>
</evidence>
<comment type="function">
    <text evidence="7">Component of the Mediator complex, a coactivator involved in the regulated transcription of nearly all RNA polymerase II-dependent genes. Mediator functions as a bridge to convey information from gene-specific regulatory proteins to the basal RNA polymerase II transcription machinery.</text>
</comment>
<dbReference type="PANTHER" id="PTHR21428:SF11">
    <property type="entry name" value="MEDIATOR OF RNA POLYMERASE II TRANSCRIPTION SUBUNIT 7"/>
    <property type="match status" value="1"/>
</dbReference>
<keyword evidence="7" id="KW-0010">Activator</keyword>
<proteinExistence type="inferred from homology"/>
<dbReference type="PANTHER" id="PTHR21428">
    <property type="entry name" value="MEDIATOR OF RNA POLYMERASE II TRANSCRIPTION SUBUNIT 7"/>
    <property type="match status" value="1"/>
</dbReference>
<gene>
    <name evidence="10" type="primary">MED7</name>
    <name evidence="10" type="ORF">IWW39_000563</name>
</gene>
<dbReference type="Gene3D" id="6.10.140.200">
    <property type="match status" value="1"/>
</dbReference>
<dbReference type="Gene3D" id="6.10.140.1520">
    <property type="match status" value="1"/>
</dbReference>
<dbReference type="GO" id="GO:0016592">
    <property type="term" value="C:mediator complex"/>
    <property type="evidence" value="ECO:0007669"/>
    <property type="project" value="InterPro"/>
</dbReference>
<evidence type="ECO:0000256" key="6">
    <source>
        <dbReference type="ARBA" id="ARBA00023242"/>
    </source>
</evidence>
<dbReference type="SUPFAM" id="SSF140718">
    <property type="entry name" value="Mediator hinge subcomplex-like"/>
    <property type="match status" value="1"/>
</dbReference>
<comment type="subcellular location">
    <subcellularLocation>
        <location evidence="1 7">Nucleus</location>
    </subcellularLocation>
</comment>
<comment type="caution">
    <text evidence="10">The sequence shown here is derived from an EMBL/GenBank/DDBJ whole genome shotgun (WGS) entry which is preliminary data.</text>
</comment>
<evidence type="ECO:0000256" key="9">
    <source>
        <dbReference type="SAM" id="MobiDB-lite"/>
    </source>
</evidence>
<evidence type="ECO:0000256" key="4">
    <source>
        <dbReference type="ARBA" id="ARBA00023015"/>
    </source>
</evidence>
<dbReference type="Pfam" id="PF05983">
    <property type="entry name" value="Med7"/>
    <property type="match status" value="1"/>
</dbReference>